<organism evidence="1 2">
    <name type="scientific">Panagrellus redivivus</name>
    <name type="common">Microworm</name>
    <dbReference type="NCBI Taxonomy" id="6233"/>
    <lineage>
        <taxon>Eukaryota</taxon>
        <taxon>Metazoa</taxon>
        <taxon>Ecdysozoa</taxon>
        <taxon>Nematoda</taxon>
        <taxon>Chromadorea</taxon>
        <taxon>Rhabditida</taxon>
        <taxon>Tylenchina</taxon>
        <taxon>Panagrolaimomorpha</taxon>
        <taxon>Panagrolaimoidea</taxon>
        <taxon>Panagrolaimidae</taxon>
        <taxon>Panagrellus</taxon>
    </lineage>
</organism>
<dbReference type="AlphaFoldDB" id="A0A7E4ZT68"/>
<reference evidence="1" key="1">
    <citation type="journal article" date="2013" name="Genetics">
        <title>The draft genome and transcriptome of Panagrellus redivivus are shaped by the harsh demands of a free-living lifestyle.</title>
        <authorList>
            <person name="Srinivasan J."/>
            <person name="Dillman A.R."/>
            <person name="Macchietto M.G."/>
            <person name="Heikkinen L."/>
            <person name="Lakso M."/>
            <person name="Fracchia K.M."/>
            <person name="Antoshechkin I."/>
            <person name="Mortazavi A."/>
            <person name="Wong G."/>
            <person name="Sternberg P.W."/>
        </authorList>
    </citation>
    <scope>NUCLEOTIDE SEQUENCE [LARGE SCALE GENOMIC DNA]</scope>
    <source>
        <strain evidence="1">MT8872</strain>
    </source>
</reference>
<dbReference type="WBParaSite" id="Pan_g15734.t1">
    <property type="protein sequence ID" value="Pan_g15734.t1"/>
    <property type="gene ID" value="Pan_g15734"/>
</dbReference>
<sequence length="67" mass="7451">MFIDQIVLFASYPPTMNQMLTAALDRPTTIRTTTPAARSNLRARRPSTQCPTYCRCSPPSSRTTSSI</sequence>
<keyword evidence="1" id="KW-1185">Reference proteome</keyword>
<evidence type="ECO:0000313" key="2">
    <source>
        <dbReference type="WBParaSite" id="Pan_g15734.t1"/>
    </source>
</evidence>
<protein>
    <submittedName>
        <fullName evidence="2">Uncharacterized protein</fullName>
    </submittedName>
</protein>
<proteinExistence type="predicted"/>
<evidence type="ECO:0000313" key="1">
    <source>
        <dbReference type="Proteomes" id="UP000492821"/>
    </source>
</evidence>
<name>A0A7E4ZT68_PANRE</name>
<dbReference type="Proteomes" id="UP000492821">
    <property type="component" value="Unassembled WGS sequence"/>
</dbReference>
<accession>A0A7E4ZT68</accession>
<reference evidence="2" key="2">
    <citation type="submission" date="2020-10" db="UniProtKB">
        <authorList>
            <consortium name="WormBaseParasite"/>
        </authorList>
    </citation>
    <scope>IDENTIFICATION</scope>
</reference>